<evidence type="ECO:0000313" key="2">
    <source>
        <dbReference type="Proteomes" id="UP001327219"/>
    </source>
</evidence>
<dbReference type="EMBL" id="CP110820">
    <property type="protein sequence ID" value="WPX96518.1"/>
    <property type="molecule type" value="Genomic_DNA"/>
</dbReference>
<reference evidence="1 2" key="1">
    <citation type="submission" date="2022-11" db="EMBL/GenBank/DDBJ databases">
        <title>Host association and intracellularity evolved multiple times independently in the Rickettsiales.</title>
        <authorList>
            <person name="Castelli M."/>
            <person name="Nardi T."/>
            <person name="Gammuto L."/>
            <person name="Bellinzona G."/>
            <person name="Sabaneyeva E."/>
            <person name="Potekhin A."/>
            <person name="Serra V."/>
            <person name="Petroni G."/>
            <person name="Sassera D."/>
        </authorList>
    </citation>
    <scope>NUCLEOTIDE SEQUENCE [LARGE SCALE GENOMIC DNA]</scope>
    <source>
        <strain evidence="1 2">NDG2</strain>
    </source>
</reference>
<dbReference type="RefSeq" id="WP_323733292.1">
    <property type="nucleotide sequence ID" value="NZ_CP110820.1"/>
</dbReference>
<sequence>MKKDKAPNLKNMLDEVQNLKSEMCAQRIIDLWDYKNLCQRENFIIDLIKEFQSVSQR</sequence>
<accession>A0ABZ0UK72</accession>
<gene>
    <name evidence="1" type="ORF">Bandiella_00634</name>
</gene>
<proteinExistence type="predicted"/>
<organism evidence="1 2">
    <name type="scientific">Candidatus Bandiella euplotis</name>
    <dbReference type="NCBI Taxonomy" id="1664265"/>
    <lineage>
        <taxon>Bacteria</taxon>
        <taxon>Pseudomonadati</taxon>
        <taxon>Pseudomonadota</taxon>
        <taxon>Alphaproteobacteria</taxon>
        <taxon>Rickettsiales</taxon>
        <taxon>Candidatus Midichloriaceae</taxon>
        <taxon>Candidatus Bandiella</taxon>
    </lineage>
</organism>
<evidence type="ECO:0000313" key="1">
    <source>
        <dbReference type="EMBL" id="WPX96518.1"/>
    </source>
</evidence>
<name>A0ABZ0UK72_9RICK</name>
<protein>
    <submittedName>
        <fullName evidence="1">Uncharacterized protein</fullName>
    </submittedName>
</protein>
<keyword evidence="2" id="KW-1185">Reference proteome</keyword>
<dbReference type="Proteomes" id="UP001327219">
    <property type="component" value="Chromosome"/>
</dbReference>